<dbReference type="InterPro" id="IPR001452">
    <property type="entry name" value="SH3_domain"/>
</dbReference>
<evidence type="ECO:0000256" key="4">
    <source>
        <dbReference type="SAM" id="Phobius"/>
    </source>
</evidence>
<evidence type="ECO:0000256" key="2">
    <source>
        <dbReference type="PROSITE-ProRule" id="PRU00192"/>
    </source>
</evidence>
<feature type="region of interest" description="Disordered" evidence="3">
    <location>
        <begin position="1"/>
        <end position="24"/>
    </location>
</feature>
<keyword evidence="1 2" id="KW-0728">SH3 domain</keyword>
<feature type="compositionally biased region" description="Polar residues" evidence="3">
    <location>
        <begin position="206"/>
        <end position="229"/>
    </location>
</feature>
<feature type="compositionally biased region" description="Low complexity" evidence="3">
    <location>
        <begin position="235"/>
        <end position="284"/>
    </location>
</feature>
<feature type="domain" description="SH3" evidence="5">
    <location>
        <begin position="579"/>
        <end position="641"/>
    </location>
</feature>
<reference evidence="6" key="1">
    <citation type="submission" date="2021-10" db="EMBL/GenBank/DDBJ databases">
        <title>De novo Genome Assembly of Clathrus columnatus (Basidiomycota, Fungi) Using Illumina and Nanopore Sequence Data.</title>
        <authorList>
            <person name="Ogiso-Tanaka E."/>
            <person name="Itagaki H."/>
            <person name="Hosoya T."/>
            <person name="Hosaka K."/>
        </authorList>
    </citation>
    <scope>NUCLEOTIDE SEQUENCE</scope>
    <source>
        <strain evidence="6">MO-923</strain>
    </source>
</reference>
<dbReference type="SMART" id="SM00326">
    <property type="entry name" value="SH3"/>
    <property type="match status" value="1"/>
</dbReference>
<keyword evidence="4" id="KW-1133">Transmembrane helix</keyword>
<dbReference type="Proteomes" id="UP001050691">
    <property type="component" value="Unassembled WGS sequence"/>
</dbReference>
<name>A0AAV5AK75_9AGAM</name>
<dbReference type="CDD" id="cd12087">
    <property type="entry name" value="TM_EGFR-like"/>
    <property type="match status" value="1"/>
</dbReference>
<feature type="transmembrane region" description="Helical" evidence="4">
    <location>
        <begin position="324"/>
        <end position="345"/>
    </location>
</feature>
<accession>A0AAV5AK75</accession>
<keyword evidence="7" id="KW-1185">Reference proteome</keyword>
<feature type="compositionally biased region" description="Basic residues" evidence="3">
    <location>
        <begin position="1"/>
        <end position="12"/>
    </location>
</feature>
<dbReference type="Pfam" id="PF00018">
    <property type="entry name" value="SH3_1"/>
    <property type="match status" value="1"/>
</dbReference>
<dbReference type="PROSITE" id="PS50002">
    <property type="entry name" value="SH3"/>
    <property type="match status" value="1"/>
</dbReference>
<protein>
    <recommendedName>
        <fullName evidence="5">SH3 domain-containing protein</fullName>
    </recommendedName>
</protein>
<dbReference type="InterPro" id="IPR036028">
    <property type="entry name" value="SH3-like_dom_sf"/>
</dbReference>
<feature type="compositionally biased region" description="Low complexity" evidence="3">
    <location>
        <begin position="127"/>
        <end position="198"/>
    </location>
</feature>
<dbReference type="SUPFAM" id="SSF50044">
    <property type="entry name" value="SH3-domain"/>
    <property type="match status" value="1"/>
</dbReference>
<feature type="region of interest" description="Disordered" evidence="3">
    <location>
        <begin position="39"/>
        <end position="302"/>
    </location>
</feature>
<keyword evidence="4" id="KW-0472">Membrane</keyword>
<evidence type="ECO:0000259" key="5">
    <source>
        <dbReference type="PROSITE" id="PS50002"/>
    </source>
</evidence>
<feature type="compositionally biased region" description="Gly residues" evidence="3">
    <location>
        <begin position="96"/>
        <end position="108"/>
    </location>
</feature>
<gene>
    <name evidence="6" type="ORF">Clacol_007598</name>
</gene>
<keyword evidence="4" id="KW-0812">Transmembrane</keyword>
<evidence type="ECO:0000256" key="1">
    <source>
        <dbReference type="ARBA" id="ARBA00022443"/>
    </source>
</evidence>
<evidence type="ECO:0000313" key="6">
    <source>
        <dbReference type="EMBL" id="GJJ13346.1"/>
    </source>
</evidence>
<feature type="compositionally biased region" description="Low complexity" evidence="3">
    <location>
        <begin position="60"/>
        <end position="95"/>
    </location>
</feature>
<evidence type="ECO:0000313" key="7">
    <source>
        <dbReference type="Proteomes" id="UP001050691"/>
    </source>
</evidence>
<sequence length="641" mass="66416">MSPRSHPRPIHKRVPEPQLLNLDLPLSLPSPVAQLLNPVVQVGPSSSSSSSSSNQPAKQNPPKSSSSPPSSKPVQSSNPSPSSPPSSTGGSPNNGESGGNSNDGGGGATTSSSSNNGNNGGNGNQGSQGNQAGGNSNDQGNNNNNDGNGNNSQSGSSTDGNGASTQSGTTTSSPGNSNSTPQNGNGQSSDDSATTASSPVPGTENGGTTSPQDDNGNNNEGEPLPSNTPILGEISSPNQSGSTNSNSQSGNNNNNNSPSKTSQSQSSTGSKSGSSSSTNDDNPSFGSNNGIPNLSGDPTGSTFSSDLPASTFAVTSKSHDVGGIAAGVTVTLAAVSLIAFIIFFLRRRHQRKKAERRVTWISGFVEGPEPADMVERSSIRSSWGTPIERPSSWRRFSRGDPFAHTTTSESLPPVLPLPVHSPLAIERPGGTLSPELSENPFSDDVEATIQETPQPLQSMSTLPIRFSLISAGSANQDPFDDMHRTVEPAKDNSSSENMKLATEQQQRTITGHGPSQANFPLPPSTPPAASVKSGYGYGYAVGSVSDLHLSQEFLPTPSISFSFPDSPISPTFASTGTASYPRRASVKYNFRASQARSDEIHLERGEEVNVMSVYEDGWAFVQKEKDNERGLAPLHCLDVSD</sequence>
<dbReference type="EMBL" id="BPWL01000008">
    <property type="protein sequence ID" value="GJJ13346.1"/>
    <property type="molecule type" value="Genomic_DNA"/>
</dbReference>
<evidence type="ECO:0000256" key="3">
    <source>
        <dbReference type="SAM" id="MobiDB-lite"/>
    </source>
</evidence>
<organism evidence="6 7">
    <name type="scientific">Clathrus columnatus</name>
    <dbReference type="NCBI Taxonomy" id="1419009"/>
    <lineage>
        <taxon>Eukaryota</taxon>
        <taxon>Fungi</taxon>
        <taxon>Dikarya</taxon>
        <taxon>Basidiomycota</taxon>
        <taxon>Agaricomycotina</taxon>
        <taxon>Agaricomycetes</taxon>
        <taxon>Phallomycetidae</taxon>
        <taxon>Phallales</taxon>
        <taxon>Clathraceae</taxon>
        <taxon>Clathrus</taxon>
    </lineage>
</organism>
<comment type="caution">
    <text evidence="6">The sequence shown here is derived from an EMBL/GenBank/DDBJ whole genome shotgun (WGS) entry which is preliminary data.</text>
</comment>
<dbReference type="Gene3D" id="2.30.30.40">
    <property type="entry name" value="SH3 Domains"/>
    <property type="match status" value="1"/>
</dbReference>
<dbReference type="AlphaFoldDB" id="A0AAV5AK75"/>
<feature type="compositionally biased region" description="Polar residues" evidence="3">
    <location>
        <begin position="285"/>
        <end position="302"/>
    </location>
</feature>
<proteinExistence type="predicted"/>